<organism evidence="15 16">
    <name type="scientific">candidate division WOR-3 bacterium RBG_13_43_14</name>
    <dbReference type="NCBI Taxonomy" id="1802590"/>
    <lineage>
        <taxon>Bacteria</taxon>
        <taxon>Bacteria division WOR-3</taxon>
    </lineage>
</organism>
<evidence type="ECO:0000313" key="15">
    <source>
        <dbReference type="EMBL" id="OGC43257.1"/>
    </source>
</evidence>
<keyword evidence="10 13" id="KW-1133">Transmembrane helix</keyword>
<dbReference type="InterPro" id="IPR008915">
    <property type="entry name" value="Peptidase_M50"/>
</dbReference>
<feature type="transmembrane region" description="Helical" evidence="13">
    <location>
        <begin position="50"/>
        <end position="66"/>
    </location>
</feature>
<evidence type="ECO:0000256" key="12">
    <source>
        <dbReference type="ARBA" id="ARBA00023136"/>
    </source>
</evidence>
<keyword evidence="11" id="KW-0482">Metalloprotease</keyword>
<keyword evidence="9" id="KW-0862">Zinc</keyword>
<dbReference type="GO" id="GO:0008237">
    <property type="term" value="F:metallopeptidase activity"/>
    <property type="evidence" value="ECO:0007669"/>
    <property type="project" value="UniProtKB-KW"/>
</dbReference>
<dbReference type="GO" id="GO:0006508">
    <property type="term" value="P:proteolysis"/>
    <property type="evidence" value="ECO:0007669"/>
    <property type="project" value="UniProtKB-KW"/>
</dbReference>
<evidence type="ECO:0000256" key="10">
    <source>
        <dbReference type="ARBA" id="ARBA00022989"/>
    </source>
</evidence>
<gene>
    <name evidence="15" type="ORF">A2Y85_05680</name>
</gene>
<evidence type="ECO:0000256" key="9">
    <source>
        <dbReference type="ARBA" id="ARBA00022833"/>
    </source>
</evidence>
<evidence type="ECO:0000256" key="5">
    <source>
        <dbReference type="ARBA" id="ARBA00022670"/>
    </source>
</evidence>
<evidence type="ECO:0000256" key="8">
    <source>
        <dbReference type="ARBA" id="ARBA00022801"/>
    </source>
</evidence>
<keyword evidence="5" id="KW-0645">Protease</keyword>
<feature type="transmembrane region" description="Helical" evidence="13">
    <location>
        <begin position="86"/>
        <end position="109"/>
    </location>
</feature>
<evidence type="ECO:0000256" key="3">
    <source>
        <dbReference type="ARBA" id="ARBA00007931"/>
    </source>
</evidence>
<comment type="similarity">
    <text evidence="3">Belongs to the peptidase M50B family.</text>
</comment>
<protein>
    <recommendedName>
        <fullName evidence="14">Peptidase M50 domain-containing protein</fullName>
    </recommendedName>
</protein>
<comment type="cofactor">
    <cofactor evidence="1">
        <name>Zn(2+)</name>
        <dbReference type="ChEBI" id="CHEBI:29105"/>
    </cofactor>
</comment>
<dbReference type="EMBL" id="MEUM01000030">
    <property type="protein sequence ID" value="OGC43257.1"/>
    <property type="molecule type" value="Genomic_DNA"/>
</dbReference>
<feature type="transmembrane region" description="Helical" evidence="13">
    <location>
        <begin position="115"/>
        <end position="139"/>
    </location>
</feature>
<evidence type="ECO:0000256" key="4">
    <source>
        <dbReference type="ARBA" id="ARBA00022475"/>
    </source>
</evidence>
<feature type="transmembrane region" description="Helical" evidence="13">
    <location>
        <begin position="168"/>
        <end position="192"/>
    </location>
</feature>
<dbReference type="GO" id="GO:0005886">
    <property type="term" value="C:plasma membrane"/>
    <property type="evidence" value="ECO:0007669"/>
    <property type="project" value="UniProtKB-SubCell"/>
</dbReference>
<evidence type="ECO:0000259" key="14">
    <source>
        <dbReference type="Pfam" id="PF02163"/>
    </source>
</evidence>
<evidence type="ECO:0000256" key="1">
    <source>
        <dbReference type="ARBA" id="ARBA00001947"/>
    </source>
</evidence>
<dbReference type="PANTHER" id="PTHR35864:SF1">
    <property type="entry name" value="ZINC METALLOPROTEASE YWHC-RELATED"/>
    <property type="match status" value="1"/>
</dbReference>
<dbReference type="Pfam" id="PF02163">
    <property type="entry name" value="Peptidase_M50"/>
    <property type="match status" value="1"/>
</dbReference>
<dbReference type="InterPro" id="IPR044537">
    <property type="entry name" value="Rip2-like"/>
</dbReference>
<accession>A0A1F4UEB6</accession>
<keyword evidence="4" id="KW-1003">Cell membrane</keyword>
<comment type="subcellular location">
    <subcellularLocation>
        <location evidence="2">Cell membrane</location>
        <topology evidence="2">Multi-pass membrane protein</topology>
    </subcellularLocation>
</comment>
<dbReference type="PANTHER" id="PTHR35864">
    <property type="entry name" value="ZINC METALLOPROTEASE MJ0611-RELATED"/>
    <property type="match status" value="1"/>
</dbReference>
<feature type="domain" description="Peptidase M50" evidence="14">
    <location>
        <begin position="124"/>
        <end position="175"/>
    </location>
</feature>
<dbReference type="Proteomes" id="UP000177025">
    <property type="component" value="Unassembled WGS sequence"/>
</dbReference>
<keyword evidence="6 13" id="KW-0812">Transmembrane</keyword>
<dbReference type="AlphaFoldDB" id="A0A1F4UEB6"/>
<keyword evidence="8" id="KW-0378">Hydrolase</keyword>
<name>A0A1F4UEB6_UNCW3</name>
<evidence type="ECO:0000256" key="2">
    <source>
        <dbReference type="ARBA" id="ARBA00004651"/>
    </source>
</evidence>
<evidence type="ECO:0000256" key="11">
    <source>
        <dbReference type="ARBA" id="ARBA00023049"/>
    </source>
</evidence>
<evidence type="ECO:0000313" key="16">
    <source>
        <dbReference type="Proteomes" id="UP000177025"/>
    </source>
</evidence>
<reference evidence="15 16" key="1">
    <citation type="journal article" date="2016" name="Nat. Commun.">
        <title>Thousands of microbial genomes shed light on interconnected biogeochemical processes in an aquifer system.</title>
        <authorList>
            <person name="Anantharaman K."/>
            <person name="Brown C.T."/>
            <person name="Hug L.A."/>
            <person name="Sharon I."/>
            <person name="Castelle C.J."/>
            <person name="Probst A.J."/>
            <person name="Thomas B.C."/>
            <person name="Singh A."/>
            <person name="Wilkins M.J."/>
            <person name="Karaoz U."/>
            <person name="Brodie E.L."/>
            <person name="Williams K.H."/>
            <person name="Hubbard S.S."/>
            <person name="Banfield J.F."/>
        </authorList>
    </citation>
    <scope>NUCLEOTIDE SEQUENCE [LARGE SCALE GENOMIC DNA]</scope>
</reference>
<evidence type="ECO:0000256" key="6">
    <source>
        <dbReference type="ARBA" id="ARBA00022692"/>
    </source>
</evidence>
<evidence type="ECO:0000256" key="13">
    <source>
        <dbReference type="SAM" id="Phobius"/>
    </source>
</evidence>
<sequence length="210" mass="23539">MENFVYLVLFIPPLLLALTIHEYSHGYVAYRLGDPTAKLEGRLTLNPLKHIDIFGFLSFLIFRIGWAKPVPINPYNFSNIKKGIILTSLAGPLSNFILAIPFGLILRFIPKDVSILNPIIIMAYGGLVYNLVLCAFNLIPIPPLDGSKILFPLLPSSTIKMQMWLERYGFVVLIALIFFDRLTGVPVLWGWIGPFVSIFGQLFGGHLPLI</sequence>
<dbReference type="GO" id="GO:0046872">
    <property type="term" value="F:metal ion binding"/>
    <property type="evidence" value="ECO:0007669"/>
    <property type="project" value="UniProtKB-KW"/>
</dbReference>
<keyword evidence="7" id="KW-0479">Metal-binding</keyword>
<dbReference type="InterPro" id="IPR052348">
    <property type="entry name" value="Metallopeptidase_M50B"/>
</dbReference>
<evidence type="ECO:0000256" key="7">
    <source>
        <dbReference type="ARBA" id="ARBA00022723"/>
    </source>
</evidence>
<keyword evidence="12 13" id="KW-0472">Membrane</keyword>
<proteinExistence type="inferred from homology"/>
<comment type="caution">
    <text evidence="15">The sequence shown here is derived from an EMBL/GenBank/DDBJ whole genome shotgun (WGS) entry which is preliminary data.</text>
</comment>
<dbReference type="CDD" id="cd06158">
    <property type="entry name" value="S2P-M50_like_1"/>
    <property type="match status" value="1"/>
</dbReference>